<sequence>MIIIYYTEFLKGVLNYILFSIKDILMLTNFIYYLDNLSLIRMFILQYILNFYKSYAPTMINCSNDELLNSFSTNLYPNNKEFTTFYFIHSNLNLIKNHTCLNSLSAFFLFNFSSGVSSFGLIDKTDKADITDLEPDFGVSLLSKNQKSNYFTLFIFNSNSSAAFFNISDSIVNVPSISSVSNAPIPASSYSANN</sequence>
<keyword evidence="1" id="KW-1133">Transmembrane helix</keyword>
<gene>
    <name evidence="2" type="ORF">AGLY_003135</name>
</gene>
<protein>
    <submittedName>
        <fullName evidence="2">Uncharacterized protein</fullName>
    </submittedName>
</protein>
<dbReference type="EMBL" id="VYZN01000009">
    <property type="protein sequence ID" value="KAE9543224.1"/>
    <property type="molecule type" value="Genomic_DNA"/>
</dbReference>
<accession>A0A6G0U2C1</accession>
<keyword evidence="3" id="KW-1185">Reference proteome</keyword>
<evidence type="ECO:0000313" key="2">
    <source>
        <dbReference type="EMBL" id="KAE9543224.1"/>
    </source>
</evidence>
<dbReference type="AlphaFoldDB" id="A0A6G0U2C1"/>
<name>A0A6G0U2C1_APHGL</name>
<evidence type="ECO:0000313" key="3">
    <source>
        <dbReference type="Proteomes" id="UP000475862"/>
    </source>
</evidence>
<evidence type="ECO:0000256" key="1">
    <source>
        <dbReference type="SAM" id="Phobius"/>
    </source>
</evidence>
<reference evidence="2 3" key="1">
    <citation type="submission" date="2019-08" db="EMBL/GenBank/DDBJ databases">
        <title>The genome of the soybean aphid Biotype 1, its phylome, world population structure and adaptation to the North American continent.</title>
        <authorList>
            <person name="Giordano R."/>
            <person name="Donthu R.K."/>
            <person name="Hernandez A.G."/>
            <person name="Wright C.L."/>
            <person name="Zimin A.V."/>
        </authorList>
    </citation>
    <scope>NUCLEOTIDE SEQUENCE [LARGE SCALE GENOMIC DNA]</scope>
    <source>
        <tissue evidence="2">Whole aphids</tissue>
    </source>
</reference>
<keyword evidence="1" id="KW-0472">Membrane</keyword>
<proteinExistence type="predicted"/>
<keyword evidence="1" id="KW-0812">Transmembrane</keyword>
<dbReference type="Proteomes" id="UP000475862">
    <property type="component" value="Unassembled WGS sequence"/>
</dbReference>
<comment type="caution">
    <text evidence="2">The sequence shown here is derived from an EMBL/GenBank/DDBJ whole genome shotgun (WGS) entry which is preliminary data.</text>
</comment>
<feature type="transmembrane region" description="Helical" evidence="1">
    <location>
        <begin position="13"/>
        <end position="34"/>
    </location>
</feature>
<organism evidence="2 3">
    <name type="scientific">Aphis glycines</name>
    <name type="common">Soybean aphid</name>
    <dbReference type="NCBI Taxonomy" id="307491"/>
    <lineage>
        <taxon>Eukaryota</taxon>
        <taxon>Metazoa</taxon>
        <taxon>Ecdysozoa</taxon>
        <taxon>Arthropoda</taxon>
        <taxon>Hexapoda</taxon>
        <taxon>Insecta</taxon>
        <taxon>Pterygota</taxon>
        <taxon>Neoptera</taxon>
        <taxon>Paraneoptera</taxon>
        <taxon>Hemiptera</taxon>
        <taxon>Sternorrhyncha</taxon>
        <taxon>Aphidomorpha</taxon>
        <taxon>Aphidoidea</taxon>
        <taxon>Aphididae</taxon>
        <taxon>Aphidini</taxon>
        <taxon>Aphis</taxon>
        <taxon>Aphis</taxon>
    </lineage>
</organism>